<dbReference type="Gene3D" id="3.40.50.10170">
    <property type="match status" value="1"/>
</dbReference>
<sequence>MKTRIIVDSTADLVPEIKERVYTVPLTVHFGQEEYIDGVTIDHKTFYEKLVESDVLPTTSQATPNDFIGAFETARQAGEAAVVITLASKFSGTYQGAVIAAAEYENIYVVDGASAAMGTGILVELAFRLLDAGSSAEEIAKALEEEKKNIVIVALVDTLEYLKRGGRISKTAAFAGGILNIKPVISVTDDEIHLLGKARGSKMGNNLLVQEINEAGGIDFSKPVLLGYSGLSDALLLKYIEDSRHIWEGHLREVRYTTVGSVIGTHLGPGAVVVAFFKNR</sequence>
<evidence type="ECO:0000313" key="2">
    <source>
        <dbReference type="EMBL" id="MCC2128161.1"/>
    </source>
</evidence>
<reference evidence="2" key="1">
    <citation type="submission" date="2021-10" db="EMBL/GenBank/DDBJ databases">
        <title>Anaerobic single-cell dispensing facilitates the cultivation of human gut bacteria.</title>
        <authorList>
            <person name="Afrizal A."/>
        </authorList>
    </citation>
    <scope>NUCLEOTIDE SEQUENCE</scope>
    <source>
        <strain evidence="2">CLA-AA-H272</strain>
    </source>
</reference>
<dbReference type="NCBIfam" id="TIGR00762">
    <property type="entry name" value="DegV"/>
    <property type="match status" value="1"/>
</dbReference>
<dbReference type="EMBL" id="JAJEPW010000002">
    <property type="protein sequence ID" value="MCC2128161.1"/>
    <property type="molecule type" value="Genomic_DNA"/>
</dbReference>
<dbReference type="PROSITE" id="PS51482">
    <property type="entry name" value="DEGV"/>
    <property type="match status" value="1"/>
</dbReference>
<accession>A0AAE3A8Z8</accession>
<keyword evidence="3" id="KW-1185">Reference proteome</keyword>
<dbReference type="GO" id="GO:0008289">
    <property type="term" value="F:lipid binding"/>
    <property type="evidence" value="ECO:0007669"/>
    <property type="project" value="UniProtKB-KW"/>
</dbReference>
<organism evidence="2 3">
    <name type="scientific">Brotocaccenecus cirricatena</name>
    <dbReference type="NCBI Taxonomy" id="3064195"/>
    <lineage>
        <taxon>Bacteria</taxon>
        <taxon>Bacillati</taxon>
        <taxon>Bacillota</taxon>
        <taxon>Clostridia</taxon>
        <taxon>Eubacteriales</taxon>
        <taxon>Oscillospiraceae</taxon>
        <taxon>Brotocaccenecus</taxon>
    </lineage>
</organism>
<comment type="caution">
    <text evidence="2">The sequence shown here is derived from an EMBL/GenBank/DDBJ whole genome shotgun (WGS) entry which is preliminary data.</text>
</comment>
<gene>
    <name evidence="2" type="ORF">LKD37_01275</name>
</gene>
<dbReference type="SUPFAM" id="SSF82549">
    <property type="entry name" value="DAK1/DegV-like"/>
    <property type="match status" value="1"/>
</dbReference>
<dbReference type="InterPro" id="IPR003797">
    <property type="entry name" value="DegV"/>
</dbReference>
<dbReference type="Pfam" id="PF02645">
    <property type="entry name" value="DegV"/>
    <property type="match status" value="1"/>
</dbReference>
<dbReference type="Gene3D" id="3.30.1180.10">
    <property type="match status" value="1"/>
</dbReference>
<dbReference type="Proteomes" id="UP001199319">
    <property type="component" value="Unassembled WGS sequence"/>
</dbReference>
<dbReference type="PANTHER" id="PTHR33434">
    <property type="entry name" value="DEGV DOMAIN-CONTAINING PROTEIN DR_1986-RELATED"/>
    <property type="match status" value="1"/>
</dbReference>
<dbReference type="RefSeq" id="WP_302927593.1">
    <property type="nucleotide sequence ID" value="NZ_JAJEPW010000002.1"/>
</dbReference>
<keyword evidence="1" id="KW-0446">Lipid-binding</keyword>
<name>A0AAE3A8Z8_9FIRM</name>
<dbReference type="PANTHER" id="PTHR33434:SF2">
    <property type="entry name" value="FATTY ACID-BINDING PROTEIN TM_1468"/>
    <property type="match status" value="1"/>
</dbReference>
<proteinExistence type="predicted"/>
<dbReference type="InterPro" id="IPR043168">
    <property type="entry name" value="DegV_C"/>
</dbReference>
<protein>
    <submittedName>
        <fullName evidence="2">DegV family protein</fullName>
    </submittedName>
</protein>
<dbReference type="AlphaFoldDB" id="A0AAE3A8Z8"/>
<evidence type="ECO:0000313" key="3">
    <source>
        <dbReference type="Proteomes" id="UP001199319"/>
    </source>
</evidence>
<evidence type="ECO:0000256" key="1">
    <source>
        <dbReference type="ARBA" id="ARBA00023121"/>
    </source>
</evidence>
<dbReference type="InterPro" id="IPR050270">
    <property type="entry name" value="DegV_domain_contain"/>
</dbReference>